<keyword evidence="3" id="KW-1185">Reference proteome</keyword>
<evidence type="ECO:0000256" key="1">
    <source>
        <dbReference type="SAM" id="MobiDB-lite"/>
    </source>
</evidence>
<organism evidence="2 3">
    <name type="scientific">Alcaligenes parafaecalis</name>
    <dbReference type="NCBI Taxonomy" id="171260"/>
    <lineage>
        <taxon>Bacteria</taxon>
        <taxon>Pseudomonadati</taxon>
        <taxon>Pseudomonadota</taxon>
        <taxon>Betaproteobacteria</taxon>
        <taxon>Burkholderiales</taxon>
        <taxon>Alcaligenaceae</taxon>
        <taxon>Alcaligenes</taxon>
    </lineage>
</organism>
<dbReference type="Proteomes" id="UP001209916">
    <property type="component" value="Unassembled WGS sequence"/>
</dbReference>
<gene>
    <name evidence="2" type="ORF">OSH09_16260</name>
</gene>
<dbReference type="RefSeq" id="WP_266121577.1">
    <property type="nucleotide sequence ID" value="NZ_JAPKNA010000005.1"/>
</dbReference>
<comment type="caution">
    <text evidence="2">The sequence shown here is derived from an EMBL/GenBank/DDBJ whole genome shotgun (WGS) entry which is preliminary data.</text>
</comment>
<evidence type="ECO:0000313" key="2">
    <source>
        <dbReference type="EMBL" id="MCX5465744.1"/>
    </source>
</evidence>
<feature type="region of interest" description="Disordered" evidence="1">
    <location>
        <begin position="56"/>
        <end position="76"/>
    </location>
</feature>
<accession>A0ABT3VQG9</accession>
<protein>
    <submittedName>
        <fullName evidence="2">Uncharacterized protein</fullName>
    </submittedName>
</protein>
<evidence type="ECO:0000313" key="3">
    <source>
        <dbReference type="Proteomes" id="UP001209916"/>
    </source>
</evidence>
<feature type="compositionally biased region" description="Basic and acidic residues" evidence="1">
    <location>
        <begin position="66"/>
        <end position="76"/>
    </location>
</feature>
<name>A0ABT3VQG9_9BURK</name>
<proteinExistence type="predicted"/>
<reference evidence="2 3" key="1">
    <citation type="submission" date="2022-11" db="EMBL/GenBank/DDBJ databases">
        <title>Biodiversity and phylogenetic relationships of bacteria.</title>
        <authorList>
            <person name="Machado R.A.R."/>
            <person name="Bhat A."/>
            <person name="Loulou A."/>
            <person name="Kallel S."/>
        </authorList>
    </citation>
    <scope>NUCLEOTIDE SEQUENCE [LARGE SCALE GENOMIC DNA]</scope>
    <source>
        <strain evidence="2 3">DSM 13975</strain>
    </source>
</reference>
<sequence>MVRDFLGTRPGAGQRFKTELNKKKAVKYLLLTKINAENKKKLCVYPYFKLIFRGQTHKKAASKTPKNSDKTSKKTA</sequence>
<dbReference type="EMBL" id="JAPKNA010000005">
    <property type="protein sequence ID" value="MCX5465744.1"/>
    <property type="molecule type" value="Genomic_DNA"/>
</dbReference>